<reference evidence="16 17" key="1">
    <citation type="submission" date="2016-10" db="EMBL/GenBank/DDBJ databases">
        <authorList>
            <person name="de Groot N.N."/>
        </authorList>
    </citation>
    <scope>NUCLEOTIDE SEQUENCE [LARGE SCALE GENOMIC DNA]</scope>
    <source>
        <strain evidence="16 17">Calf135</strain>
    </source>
</reference>
<feature type="domain" description="ACT" evidence="15">
    <location>
        <begin position="333"/>
        <end position="407"/>
    </location>
</feature>
<evidence type="ECO:0000259" key="15">
    <source>
        <dbReference type="PROSITE" id="PS51671"/>
    </source>
</evidence>
<evidence type="ECO:0000256" key="10">
    <source>
        <dbReference type="ARBA" id="ARBA00022624"/>
    </source>
</evidence>
<keyword evidence="10" id="KW-0412">Isoleucine biosynthesis</keyword>
<dbReference type="CDD" id="cd01562">
    <property type="entry name" value="Thr-dehyd"/>
    <property type="match status" value="1"/>
</dbReference>
<sequence length="407" mass="43407">MEMEKVTLEDVKEARETIKDIVLKTDILENVRLSEKTGARVWYKCENLQRTGSFKIRGACNKIAHLTEEEKSHGVIASSAGNHAQGVALGAKNVGIKATICMPSTAPVSKVAATKSYGAEVVLHGNVYDDAHAKAVEIQSKTGATFLEPFNDKEVIAGQGTIGLEIFEQLDGKVDTVLVPVGGGGIVAGIATALKGLNPDVKIIGVQTCNIPSMKVSFEAGEVKSAFNDVTIADGIAVKTPGDLTFDIISKKVDEIVTVTEEEIAEAILFMMENQKLVSEGAGAVSTAALLSGKYKPQKGENVVCVVSGGNVDINTLYRIMSVALKKQGRRLSIQVELADEPGALEKLVSIFAENGANVLSINQDKLAVGKHIKKQIVEATVETQSFEQIDRIKSDLIENGLEASYL</sequence>
<keyword evidence="11" id="KW-0663">Pyridoxal phosphate</keyword>
<comment type="subunit">
    <text evidence="6">In the native structure, TdcB is in a dimeric form, whereas in the TdcB-AMP complex, it exists in a tetrameric form (dimer of dimers).</text>
</comment>
<dbReference type="SUPFAM" id="SSF53686">
    <property type="entry name" value="Tryptophan synthase beta subunit-like PLP-dependent enzymes"/>
    <property type="match status" value="1"/>
</dbReference>
<dbReference type="EC" id="4.3.1.19" evidence="7"/>
<dbReference type="GO" id="GO:0006565">
    <property type="term" value="P:L-serine catabolic process"/>
    <property type="evidence" value="ECO:0007669"/>
    <property type="project" value="TreeGrafter"/>
</dbReference>
<comment type="catalytic activity">
    <reaction evidence="1">
        <text>L-threonine = 2-oxobutanoate + NH4(+)</text>
        <dbReference type="Rhea" id="RHEA:22108"/>
        <dbReference type="ChEBI" id="CHEBI:16763"/>
        <dbReference type="ChEBI" id="CHEBI:28938"/>
        <dbReference type="ChEBI" id="CHEBI:57926"/>
        <dbReference type="EC" id="4.3.1.19"/>
    </reaction>
</comment>
<keyword evidence="10" id="KW-0028">Amino-acid biosynthesis</keyword>
<evidence type="ECO:0000256" key="4">
    <source>
        <dbReference type="ARBA" id="ARBA00004958"/>
    </source>
</evidence>
<evidence type="ECO:0000313" key="16">
    <source>
        <dbReference type="EMBL" id="SEN32628.1"/>
    </source>
</evidence>
<keyword evidence="9" id="KW-0021">Allosteric enzyme</keyword>
<dbReference type="PROSITE" id="PS51671">
    <property type="entry name" value="ACT"/>
    <property type="match status" value="1"/>
</dbReference>
<dbReference type="UniPathway" id="UPA00047">
    <property type="reaction ID" value="UER00054"/>
</dbReference>
<dbReference type="GO" id="GO:0030170">
    <property type="term" value="F:pyridoxal phosphate binding"/>
    <property type="evidence" value="ECO:0007669"/>
    <property type="project" value="InterPro"/>
</dbReference>
<evidence type="ECO:0000256" key="8">
    <source>
        <dbReference type="ARBA" id="ARBA00022248"/>
    </source>
</evidence>
<dbReference type="AlphaFoldDB" id="A0A1H8FND8"/>
<gene>
    <name evidence="16" type="ORF">SAMN05216454_102167</name>
</gene>
<dbReference type="InterPro" id="IPR000634">
    <property type="entry name" value="Ser/Thr_deHydtase_PyrdxlP-BS"/>
</dbReference>
<evidence type="ECO:0000256" key="6">
    <source>
        <dbReference type="ARBA" id="ARBA00011447"/>
    </source>
</evidence>
<evidence type="ECO:0000256" key="12">
    <source>
        <dbReference type="ARBA" id="ARBA00023239"/>
    </source>
</evidence>
<evidence type="ECO:0000256" key="5">
    <source>
        <dbReference type="ARBA" id="ARBA00010869"/>
    </source>
</evidence>
<dbReference type="EMBL" id="FODF01000002">
    <property type="protein sequence ID" value="SEN32628.1"/>
    <property type="molecule type" value="Genomic_DNA"/>
</dbReference>
<dbReference type="GO" id="GO:0009097">
    <property type="term" value="P:isoleucine biosynthetic process"/>
    <property type="evidence" value="ECO:0007669"/>
    <property type="project" value="UniProtKB-UniPathway"/>
</dbReference>
<comment type="pathway">
    <text evidence="3">Amino-acid biosynthesis; L-isoleucine biosynthesis; 2-oxobutanoate from L-threonine: step 1/1.</text>
</comment>
<dbReference type="InterPro" id="IPR045865">
    <property type="entry name" value="ACT-like_dom_sf"/>
</dbReference>
<evidence type="ECO:0000256" key="2">
    <source>
        <dbReference type="ARBA" id="ARBA00001933"/>
    </source>
</evidence>
<evidence type="ECO:0000256" key="13">
    <source>
        <dbReference type="ARBA" id="ARBA00025527"/>
    </source>
</evidence>
<dbReference type="PANTHER" id="PTHR48078:SF6">
    <property type="entry name" value="L-THREONINE DEHYDRATASE CATABOLIC TDCB"/>
    <property type="match status" value="1"/>
</dbReference>
<dbReference type="InterPro" id="IPR005789">
    <property type="entry name" value="Thr_deHydtase_catblc"/>
</dbReference>
<dbReference type="GO" id="GO:0070689">
    <property type="term" value="P:L-threonine catabolic process to propionate"/>
    <property type="evidence" value="ECO:0007669"/>
    <property type="project" value="UniProtKB-UniPathway"/>
</dbReference>
<dbReference type="SUPFAM" id="SSF55021">
    <property type="entry name" value="ACT-like"/>
    <property type="match status" value="1"/>
</dbReference>
<dbReference type="Pfam" id="PF00291">
    <property type="entry name" value="PALP"/>
    <property type="match status" value="1"/>
</dbReference>
<comment type="pathway">
    <text evidence="4">Amino-acid degradation; L-threonine degradation via propanoate pathway; propanoate from L-threonine: step 1/4.</text>
</comment>
<dbReference type="InterPro" id="IPR050147">
    <property type="entry name" value="Ser/Thr_Dehydratase"/>
</dbReference>
<dbReference type="UniPathway" id="UPA00052">
    <property type="reaction ID" value="UER00507"/>
</dbReference>
<dbReference type="InterPro" id="IPR036052">
    <property type="entry name" value="TrpB-like_PALP_sf"/>
</dbReference>
<dbReference type="PROSITE" id="PS00165">
    <property type="entry name" value="DEHYDRATASE_SER_THR"/>
    <property type="match status" value="1"/>
</dbReference>
<dbReference type="NCBIfam" id="TIGR01127">
    <property type="entry name" value="ilvA_1Cterm"/>
    <property type="match status" value="1"/>
</dbReference>
<dbReference type="InterPro" id="IPR002912">
    <property type="entry name" value="ACT_dom"/>
</dbReference>
<dbReference type="GO" id="GO:0004794">
    <property type="term" value="F:threonine deaminase activity"/>
    <property type="evidence" value="ECO:0007669"/>
    <property type="project" value="UniProtKB-EC"/>
</dbReference>
<protein>
    <recommendedName>
        <fullName evidence="8">L-threonine dehydratase catabolic TdcB</fullName>
        <ecNumber evidence="7">4.3.1.19</ecNumber>
    </recommendedName>
    <alternativeName>
        <fullName evidence="14">Threonine deaminase</fullName>
    </alternativeName>
</protein>
<proteinExistence type="inferred from homology"/>
<dbReference type="FunFam" id="3.40.50.1100:FF:000007">
    <property type="entry name" value="L-threonine dehydratase catabolic TdcB"/>
    <property type="match status" value="1"/>
</dbReference>
<comment type="cofactor">
    <cofactor evidence="2">
        <name>pyridoxal 5'-phosphate</name>
        <dbReference type="ChEBI" id="CHEBI:597326"/>
    </cofactor>
</comment>
<evidence type="ECO:0000256" key="14">
    <source>
        <dbReference type="ARBA" id="ARBA00031427"/>
    </source>
</evidence>
<dbReference type="PANTHER" id="PTHR48078">
    <property type="entry name" value="THREONINE DEHYDRATASE, MITOCHONDRIAL-RELATED"/>
    <property type="match status" value="1"/>
</dbReference>
<dbReference type="STRING" id="215200.SAMN05216454_102167"/>
<keyword evidence="12" id="KW-0456">Lyase</keyword>
<dbReference type="InterPro" id="IPR001926">
    <property type="entry name" value="TrpB-like_PALP"/>
</dbReference>
<dbReference type="Gene3D" id="3.40.50.1100">
    <property type="match status" value="2"/>
</dbReference>
<accession>A0A1H8FND8</accession>
<evidence type="ECO:0000256" key="9">
    <source>
        <dbReference type="ARBA" id="ARBA00022533"/>
    </source>
</evidence>
<organism evidence="16 17">
    <name type="scientific">Peptostreptococcus russellii</name>
    <dbReference type="NCBI Taxonomy" id="215200"/>
    <lineage>
        <taxon>Bacteria</taxon>
        <taxon>Bacillati</taxon>
        <taxon>Bacillota</taxon>
        <taxon>Clostridia</taxon>
        <taxon>Peptostreptococcales</taxon>
        <taxon>Peptostreptococcaceae</taxon>
        <taxon>Peptostreptococcus</taxon>
    </lineage>
</organism>
<comment type="function">
    <text evidence="13">Catalyzes the anaerobic formation of alpha-ketobutyrate and ammonia from threonine in a two-step reaction. The first step involved a dehydration of threonine and a production of enamine intermediates (aminocrotonate), which tautomerizes to its imine form (iminobutyrate). Both intermediates are unstable and short-lived. The second step is the nonenzymatic hydrolysis of the enamine/imine intermediates to form 2-ketobutyrate and free ammonia. In the low water environment of the cell, the second step is accelerated by RidA.</text>
</comment>
<evidence type="ECO:0000256" key="3">
    <source>
        <dbReference type="ARBA" id="ARBA00004810"/>
    </source>
</evidence>
<dbReference type="InterPro" id="IPR044561">
    <property type="entry name" value="ACT_ThrD-II-like"/>
</dbReference>
<dbReference type="Proteomes" id="UP000199512">
    <property type="component" value="Unassembled WGS sequence"/>
</dbReference>
<evidence type="ECO:0000313" key="17">
    <source>
        <dbReference type="Proteomes" id="UP000199512"/>
    </source>
</evidence>
<dbReference type="GO" id="GO:0003941">
    <property type="term" value="F:L-serine ammonia-lyase activity"/>
    <property type="evidence" value="ECO:0007669"/>
    <property type="project" value="TreeGrafter"/>
</dbReference>
<dbReference type="CDD" id="cd04886">
    <property type="entry name" value="ACT_ThrD-II-like"/>
    <property type="match status" value="1"/>
</dbReference>
<keyword evidence="10" id="KW-0100">Branched-chain amino acid biosynthesis</keyword>
<evidence type="ECO:0000256" key="7">
    <source>
        <dbReference type="ARBA" id="ARBA00012096"/>
    </source>
</evidence>
<evidence type="ECO:0000256" key="1">
    <source>
        <dbReference type="ARBA" id="ARBA00001274"/>
    </source>
</evidence>
<comment type="similarity">
    <text evidence="5">Belongs to the serine/threonine dehydratase family.</text>
</comment>
<evidence type="ECO:0000256" key="11">
    <source>
        <dbReference type="ARBA" id="ARBA00022898"/>
    </source>
</evidence>
<name>A0A1H8FND8_9FIRM</name>
<keyword evidence="17" id="KW-1185">Reference proteome</keyword>